<protein>
    <recommendedName>
        <fullName evidence="9">Transcription termination factor 4, mitochondrial</fullName>
    </recommendedName>
    <alternativeName>
        <fullName evidence="10">Mitochondrial transcription termination factor 4</fullName>
    </alternativeName>
    <alternativeName>
        <fullName evidence="11">mTERF domain-containing protein 2</fullName>
    </alternativeName>
</protein>
<evidence type="ECO:0000256" key="12">
    <source>
        <dbReference type="SAM" id="MobiDB-lite"/>
    </source>
</evidence>
<evidence type="ECO:0000256" key="6">
    <source>
        <dbReference type="ARBA" id="ARBA00022946"/>
    </source>
</evidence>
<dbReference type="KEGG" id="csyr:103251264"/>
<dbReference type="Proteomes" id="UP000189704">
    <property type="component" value="Unplaced"/>
</dbReference>
<evidence type="ECO:0000256" key="5">
    <source>
        <dbReference type="ARBA" id="ARBA00022884"/>
    </source>
</evidence>
<evidence type="ECO:0000256" key="2">
    <source>
        <dbReference type="ARBA" id="ARBA00007692"/>
    </source>
</evidence>
<evidence type="ECO:0000313" key="13">
    <source>
        <dbReference type="Proteomes" id="UP000189704"/>
    </source>
</evidence>
<dbReference type="InterPro" id="IPR003690">
    <property type="entry name" value="MTERF"/>
</dbReference>
<evidence type="ECO:0000256" key="1">
    <source>
        <dbReference type="ARBA" id="ARBA00004173"/>
    </source>
</evidence>
<dbReference type="GO" id="GO:0003723">
    <property type="term" value="F:RNA binding"/>
    <property type="evidence" value="ECO:0007669"/>
    <property type="project" value="UniProtKB-KW"/>
</dbReference>
<dbReference type="GO" id="GO:0061668">
    <property type="term" value="P:mitochondrial ribosome assembly"/>
    <property type="evidence" value="ECO:0007669"/>
    <property type="project" value="TreeGrafter"/>
</dbReference>
<keyword evidence="4" id="KW-0677">Repeat</keyword>
<dbReference type="STRING" id="1868482.ENSTSYP00000011256"/>
<evidence type="ECO:0000256" key="11">
    <source>
        <dbReference type="ARBA" id="ARBA00078040"/>
    </source>
</evidence>
<gene>
    <name evidence="14" type="primary">MTERF4</name>
</gene>
<name>A0A1U7T2F7_CARSF</name>
<dbReference type="FunFam" id="1.25.70.10:FF:000011">
    <property type="entry name" value="Mitochondrial transcription termination factor 4"/>
    <property type="match status" value="1"/>
</dbReference>
<evidence type="ECO:0000256" key="8">
    <source>
        <dbReference type="ARBA" id="ARBA00061975"/>
    </source>
</evidence>
<dbReference type="Pfam" id="PF02536">
    <property type="entry name" value="mTERF"/>
    <property type="match status" value="1"/>
</dbReference>
<dbReference type="GO" id="GO:0005739">
    <property type="term" value="C:mitochondrion"/>
    <property type="evidence" value="ECO:0007669"/>
    <property type="project" value="UniProtKB-SubCell"/>
</dbReference>
<dbReference type="PANTHER" id="PTHR13068:SF203">
    <property type="entry name" value="TRANSCRIPTION TERMINATION FACTOR 4, MITOCHONDRIAL"/>
    <property type="match status" value="1"/>
</dbReference>
<proteinExistence type="inferred from homology"/>
<keyword evidence="6" id="KW-0809">Transit peptide</keyword>
<sequence>MAALCRQVLDWHRLISLTWACMARQTTSLGEQKRMTASLLRKLTTASNRGSLEELSYVGSNKYVQEPECRMNLVQCLREKQRSTPMDQEALELENIISSLLDMGFSDAHINELLSVQPGANLQQMVDIISEFILLGLNPEPVYVALKKNPQLLKMSVMQMKKRSRYLRKLGLEEGKLKRVFQCCPEIFTMHQQNIEDIVRVLKEKCLFTVQQVTEILHRCPSVLHENPDELEYKFQYAYFRMGIKHPDMVRSEFLKYSLTKIKQRHIYLERLGRYQTPDKKGQTQIPNPLLKDILRISEAEFLARTACSSVEEFEVFKKLLAREEEEESESGMSDDERTDLDEDQEEAEEEEQL</sequence>
<dbReference type="OrthoDB" id="9991972at2759"/>
<keyword evidence="13" id="KW-1185">Reference proteome</keyword>
<evidence type="ECO:0000256" key="9">
    <source>
        <dbReference type="ARBA" id="ARBA00074722"/>
    </source>
</evidence>
<dbReference type="RefSeq" id="XP_008048046.1">
    <property type="nucleotide sequence ID" value="XM_008049855.2"/>
</dbReference>
<dbReference type="GeneID" id="103251264"/>
<evidence type="ECO:0000256" key="7">
    <source>
        <dbReference type="ARBA" id="ARBA00023128"/>
    </source>
</evidence>
<evidence type="ECO:0000256" key="4">
    <source>
        <dbReference type="ARBA" id="ARBA00022737"/>
    </source>
</evidence>
<evidence type="ECO:0000256" key="10">
    <source>
        <dbReference type="ARBA" id="ARBA00077581"/>
    </source>
</evidence>
<comment type="subcellular location">
    <subcellularLocation>
        <location evidence="1">Mitochondrion</location>
    </subcellularLocation>
</comment>
<reference evidence="14" key="1">
    <citation type="submission" date="2025-08" db="UniProtKB">
        <authorList>
            <consortium name="RefSeq"/>
        </authorList>
    </citation>
    <scope>IDENTIFICATION</scope>
</reference>
<comment type="similarity">
    <text evidence="2">Belongs to the mTERF family.</text>
</comment>
<evidence type="ECO:0000256" key="3">
    <source>
        <dbReference type="ARBA" id="ARBA00022552"/>
    </source>
</evidence>
<keyword evidence="5" id="KW-0694">RNA-binding</keyword>
<keyword evidence="7" id="KW-0496">Mitochondrion</keyword>
<dbReference type="PANTHER" id="PTHR13068">
    <property type="entry name" value="CGI-12 PROTEIN-RELATED"/>
    <property type="match status" value="1"/>
</dbReference>
<feature type="region of interest" description="Disordered" evidence="12">
    <location>
        <begin position="323"/>
        <end position="354"/>
    </location>
</feature>
<comment type="subunit">
    <text evidence="8">Heterodimer with NSUN4; this interaction may be required for NSUN4 recruitment to the mitochondrial large ribosomal subunit.</text>
</comment>
<dbReference type="CTD" id="130916"/>
<dbReference type="AlphaFoldDB" id="A0A1U7T2F7"/>
<dbReference type="SMART" id="SM00733">
    <property type="entry name" value="Mterf"/>
    <property type="match status" value="4"/>
</dbReference>
<evidence type="ECO:0000313" key="14">
    <source>
        <dbReference type="RefSeq" id="XP_008048046.1"/>
    </source>
</evidence>
<dbReference type="Gene3D" id="1.25.70.10">
    <property type="entry name" value="Transcription termination factor 3, mitochondrial"/>
    <property type="match status" value="1"/>
</dbReference>
<accession>A0A1U7T2F7</accession>
<dbReference type="InterPro" id="IPR038538">
    <property type="entry name" value="MTERF_sf"/>
</dbReference>
<keyword evidence="3" id="KW-0698">rRNA processing</keyword>
<organism evidence="13 14">
    <name type="scientific">Carlito syrichta</name>
    <name type="common">Philippine tarsier</name>
    <name type="synonym">Tarsius syrichta</name>
    <dbReference type="NCBI Taxonomy" id="1868482"/>
    <lineage>
        <taxon>Eukaryota</taxon>
        <taxon>Metazoa</taxon>
        <taxon>Chordata</taxon>
        <taxon>Craniata</taxon>
        <taxon>Vertebrata</taxon>
        <taxon>Euteleostomi</taxon>
        <taxon>Mammalia</taxon>
        <taxon>Eutheria</taxon>
        <taxon>Euarchontoglires</taxon>
        <taxon>Primates</taxon>
        <taxon>Haplorrhini</taxon>
        <taxon>Tarsiiformes</taxon>
        <taxon>Tarsiidae</taxon>
        <taxon>Carlito</taxon>
    </lineage>
</organism>
<feature type="compositionally biased region" description="Acidic residues" evidence="12">
    <location>
        <begin position="324"/>
        <end position="354"/>
    </location>
</feature>
<dbReference type="GO" id="GO:0006364">
    <property type="term" value="P:rRNA processing"/>
    <property type="evidence" value="ECO:0007669"/>
    <property type="project" value="UniProtKB-KW"/>
</dbReference>
<dbReference type="GO" id="GO:0006390">
    <property type="term" value="P:mitochondrial transcription"/>
    <property type="evidence" value="ECO:0007669"/>
    <property type="project" value="TreeGrafter"/>
</dbReference>